<protein>
    <submittedName>
        <fullName evidence="1">Uncharacterized protein</fullName>
    </submittedName>
</protein>
<reference evidence="1 2" key="1">
    <citation type="submission" date="2021-07" db="EMBL/GenBank/DDBJ databases">
        <authorList>
            <consortium name="Genoscope - CEA"/>
            <person name="William W."/>
        </authorList>
    </citation>
    <scope>NUCLEOTIDE SEQUENCE [LARGE SCALE GENOMIC DNA]</scope>
</reference>
<gene>
    <name evidence="1" type="ORF">BRAPAZ1V2_A08P09410.2</name>
</gene>
<evidence type="ECO:0000313" key="1">
    <source>
        <dbReference type="EMBL" id="CAG7897275.1"/>
    </source>
</evidence>
<evidence type="ECO:0000313" key="2">
    <source>
        <dbReference type="Proteomes" id="UP000694005"/>
    </source>
</evidence>
<dbReference type="Proteomes" id="UP000694005">
    <property type="component" value="Chromosome A08"/>
</dbReference>
<organism evidence="1 2">
    <name type="scientific">Brassica campestris</name>
    <name type="common">Field mustard</name>
    <dbReference type="NCBI Taxonomy" id="3711"/>
    <lineage>
        <taxon>Eukaryota</taxon>
        <taxon>Viridiplantae</taxon>
        <taxon>Streptophyta</taxon>
        <taxon>Embryophyta</taxon>
        <taxon>Tracheophyta</taxon>
        <taxon>Spermatophyta</taxon>
        <taxon>Magnoliopsida</taxon>
        <taxon>eudicotyledons</taxon>
        <taxon>Gunneridae</taxon>
        <taxon>Pentapetalae</taxon>
        <taxon>rosids</taxon>
        <taxon>malvids</taxon>
        <taxon>Brassicales</taxon>
        <taxon>Brassicaceae</taxon>
        <taxon>Brassiceae</taxon>
        <taxon>Brassica</taxon>
    </lineage>
</organism>
<name>A0A8D9HDL2_BRACM</name>
<sequence length="49" mass="5665">LCKDRAKFRRDLEVCLGENGRVCKVRARPYGLVQTCTDRDNTRVHNSTI</sequence>
<dbReference type="AlphaFoldDB" id="A0A8D9HDL2"/>
<proteinExistence type="predicted"/>
<feature type="non-terminal residue" evidence="1">
    <location>
        <position position="1"/>
    </location>
</feature>
<dbReference type="EMBL" id="LS974624">
    <property type="protein sequence ID" value="CAG7897275.1"/>
    <property type="molecule type" value="Genomic_DNA"/>
</dbReference>
<accession>A0A8D9HDL2</accession>